<dbReference type="Pfam" id="PF00496">
    <property type="entry name" value="SBP_bac_5"/>
    <property type="match status" value="1"/>
</dbReference>
<accession>A0A9Q2W0T2</accession>
<dbReference type="EMBL" id="JAHEWX010000002">
    <property type="protein sequence ID" value="MBT1540791.1"/>
    <property type="molecule type" value="Genomic_DNA"/>
</dbReference>
<comment type="subcellular location">
    <subcellularLocation>
        <location evidence="1">Cell envelope</location>
    </subcellularLocation>
</comment>
<evidence type="ECO:0000256" key="4">
    <source>
        <dbReference type="ARBA" id="ARBA00022729"/>
    </source>
</evidence>
<comment type="similarity">
    <text evidence="2">Belongs to the bacterial solute-binding protein 5 family.</text>
</comment>
<evidence type="ECO:0000259" key="5">
    <source>
        <dbReference type="Pfam" id="PF00496"/>
    </source>
</evidence>
<dbReference type="GO" id="GO:0043190">
    <property type="term" value="C:ATP-binding cassette (ABC) transporter complex"/>
    <property type="evidence" value="ECO:0007669"/>
    <property type="project" value="InterPro"/>
</dbReference>
<evidence type="ECO:0000256" key="2">
    <source>
        <dbReference type="ARBA" id="ARBA00005695"/>
    </source>
</evidence>
<dbReference type="PANTHER" id="PTHR30290">
    <property type="entry name" value="PERIPLASMIC BINDING COMPONENT OF ABC TRANSPORTER"/>
    <property type="match status" value="1"/>
</dbReference>
<reference evidence="6" key="1">
    <citation type="submission" date="2021-05" db="EMBL/GenBank/DDBJ databases">
        <title>Whole genome sequence of Curtobacterium flaccumfaciens pv. flaccumfaciens strain CFBP 3417.</title>
        <authorList>
            <person name="Osdaghi E."/>
            <person name="Taghouti G."/>
            <person name="Portier P."/>
            <person name="Fazliarab A."/>
            <person name="Taghavi S.M."/>
            <person name="Briand M."/>
            <person name="Le-Saux M."/>
            <person name="Jacques M.-A."/>
        </authorList>
    </citation>
    <scope>NUCLEOTIDE SEQUENCE</scope>
    <source>
        <strain evidence="6">CFBP 3417</strain>
    </source>
</reference>
<organism evidence="6 7">
    <name type="scientific">Curtobacterium flaccumfaciens pv. flaccumfaciens</name>
    <dbReference type="NCBI Taxonomy" id="138532"/>
    <lineage>
        <taxon>Bacteria</taxon>
        <taxon>Bacillati</taxon>
        <taxon>Actinomycetota</taxon>
        <taxon>Actinomycetes</taxon>
        <taxon>Micrococcales</taxon>
        <taxon>Microbacteriaceae</taxon>
        <taxon>Curtobacterium</taxon>
    </lineage>
</organism>
<dbReference type="RefSeq" id="WP_017886694.1">
    <property type="nucleotide sequence ID" value="NZ_JAHEWX010000002.1"/>
</dbReference>
<sequence length="538" mass="58307">MASVTKWGKRGIALGAGAAATALVLTGCASSSVSDTELNGLSIGTTDKITSLDPAGSYDNGSFAVQNQVFPFLMNTPVGSPDVEPDIATKAEFTNPTTYEVTLKDGLEFANGNKLTSSDVKFSFDRELKINNENGPQSLLANLKSIDTPDDTTVVFNLDHADQTWPQVLSSPAGPIVDEDVFSATKLTSADDIVKGKAFAGQYQISSYKENDTIQYKTNPKYDGLLGKAKTDEVTASYYTKETDLKLAVQKGDVDVAYRSLTPTDISDLRGDDSLKVTDGPGGEIRYVVFNFKTQPFGTGQDDADEAKALAVRQAAADVVDRAQLAKEVYNDTFTPLYSMVPDGLTGAVQPFKEMYGDGDGGADVSKAKKTLSDAGVTGKVQLDIQYAPDHYGSASDDEYALLKQQLEDSGLFTVNIQSTVYTTYAQERTKDAYPVYQLGWFPDFSDADNYLSPFFTKENFVQNHYDDPEIQDLIAKEQAESDPDKRADLIEQAQEREATQISTLPLLQGKSVAVAGKDVKGLTLDASFKFRYATLSK</sequence>
<protein>
    <submittedName>
        <fullName evidence="6">Peptide ABC transporter substrate-binding protein</fullName>
    </submittedName>
</protein>
<dbReference type="Gene3D" id="3.40.190.10">
    <property type="entry name" value="Periplasmic binding protein-like II"/>
    <property type="match status" value="1"/>
</dbReference>
<evidence type="ECO:0000256" key="1">
    <source>
        <dbReference type="ARBA" id="ARBA00004196"/>
    </source>
</evidence>
<evidence type="ECO:0000313" key="6">
    <source>
        <dbReference type="EMBL" id="MBT1540791.1"/>
    </source>
</evidence>
<dbReference type="AlphaFoldDB" id="A0A9Q2W0T2"/>
<dbReference type="InterPro" id="IPR000914">
    <property type="entry name" value="SBP_5_dom"/>
</dbReference>
<feature type="domain" description="Solute-binding protein family 5" evidence="5">
    <location>
        <begin position="83"/>
        <end position="460"/>
    </location>
</feature>
<dbReference type="SUPFAM" id="SSF53850">
    <property type="entry name" value="Periplasmic binding protein-like II"/>
    <property type="match status" value="1"/>
</dbReference>
<dbReference type="GO" id="GO:0042597">
    <property type="term" value="C:periplasmic space"/>
    <property type="evidence" value="ECO:0007669"/>
    <property type="project" value="UniProtKB-ARBA"/>
</dbReference>
<dbReference type="PIRSF" id="PIRSF002741">
    <property type="entry name" value="MppA"/>
    <property type="match status" value="1"/>
</dbReference>
<keyword evidence="3" id="KW-0813">Transport</keyword>
<name>A0A9Q2W0T2_9MICO</name>
<dbReference type="Proteomes" id="UP000709437">
    <property type="component" value="Unassembled WGS sequence"/>
</dbReference>
<dbReference type="GO" id="GO:0030313">
    <property type="term" value="C:cell envelope"/>
    <property type="evidence" value="ECO:0007669"/>
    <property type="project" value="UniProtKB-SubCell"/>
</dbReference>
<dbReference type="GeneID" id="99623261"/>
<dbReference type="GO" id="GO:0015833">
    <property type="term" value="P:peptide transport"/>
    <property type="evidence" value="ECO:0007669"/>
    <property type="project" value="TreeGrafter"/>
</dbReference>
<dbReference type="PANTHER" id="PTHR30290:SF10">
    <property type="entry name" value="PERIPLASMIC OLIGOPEPTIDE-BINDING PROTEIN-RELATED"/>
    <property type="match status" value="1"/>
</dbReference>
<dbReference type="InterPro" id="IPR039424">
    <property type="entry name" value="SBP_5"/>
</dbReference>
<dbReference type="Gene3D" id="3.10.105.10">
    <property type="entry name" value="Dipeptide-binding Protein, Domain 3"/>
    <property type="match status" value="1"/>
</dbReference>
<evidence type="ECO:0000256" key="3">
    <source>
        <dbReference type="ARBA" id="ARBA00022448"/>
    </source>
</evidence>
<comment type="caution">
    <text evidence="6">The sequence shown here is derived from an EMBL/GenBank/DDBJ whole genome shotgun (WGS) entry which is preliminary data.</text>
</comment>
<gene>
    <name evidence="6" type="ORF">KK103_03390</name>
</gene>
<dbReference type="Gene3D" id="3.90.76.10">
    <property type="entry name" value="Dipeptide-binding Protein, Domain 1"/>
    <property type="match status" value="1"/>
</dbReference>
<dbReference type="GO" id="GO:1904680">
    <property type="term" value="F:peptide transmembrane transporter activity"/>
    <property type="evidence" value="ECO:0007669"/>
    <property type="project" value="TreeGrafter"/>
</dbReference>
<dbReference type="InterPro" id="IPR030678">
    <property type="entry name" value="Peptide/Ni-bd"/>
</dbReference>
<evidence type="ECO:0000313" key="7">
    <source>
        <dbReference type="Proteomes" id="UP000709437"/>
    </source>
</evidence>
<proteinExistence type="inferred from homology"/>
<dbReference type="PROSITE" id="PS51257">
    <property type="entry name" value="PROKAR_LIPOPROTEIN"/>
    <property type="match status" value="1"/>
</dbReference>
<keyword evidence="4" id="KW-0732">Signal</keyword>